<evidence type="ECO:0000256" key="2">
    <source>
        <dbReference type="ARBA" id="ARBA00008064"/>
    </source>
</evidence>
<dbReference type="GO" id="GO:0009297">
    <property type="term" value="P:pilus assembly"/>
    <property type="evidence" value="ECO:0007669"/>
    <property type="project" value="InterPro"/>
</dbReference>
<keyword evidence="5" id="KW-1029">Fimbrium biogenesis</keyword>
<dbReference type="Gene3D" id="2.60.40.3110">
    <property type="match status" value="1"/>
</dbReference>
<protein>
    <submittedName>
        <fullName evidence="10">Fimbrial biogenesis outer membrane usher protein</fullName>
    </submittedName>
</protein>
<dbReference type="InterPro" id="IPR043142">
    <property type="entry name" value="PapC-like_C_sf"/>
</dbReference>
<dbReference type="GeneID" id="99705925"/>
<dbReference type="InterPro" id="IPR025949">
    <property type="entry name" value="PapC-like_C"/>
</dbReference>
<evidence type="ECO:0000256" key="6">
    <source>
        <dbReference type="ARBA" id="ARBA00022692"/>
    </source>
</evidence>
<sequence length="860" mass="93685">MEKVKQTYVLSLGLGLSVVFSSFSARAQEHFNPHLLETDSAEVPAMDLSLFAKDEVPPGDYNVDIFINGNLVDSKTLSFRRLKSAPTSDRTGACLNVTQLKAWNVRVDNYFGEQEKASECVDLFTIPGADEKIDLAQQRFDLILPQVALFNTARGYVSPERWDEGITAGLLNYSVSGQQDLHQRNGTDSSNQFLSLQPGLNVGAWRFRNYSTYTHSESENDWDSVYTYASRDIKSLKSQLVLGQGTTRGGIFDSVGFTGVQMYSDNDMKPDSMQGFAPVIRGIARSNAEVTVYQNGHSIYKATVPPGPFEFSDMYPTGSSGDLQVVIKESDGTQSSFIVPYATLPVLQREGQVQYGLVAGKTRQDGSGSRAEDFNFIQGSAAWGVGKGITLYGGYIQAEDNYSNLIAGTGFNMGSAGALSFDISQSWADIPQPDNMRQQEHHSGQSYRVRYSKTLQQTNTDIAVAGYKFSTRGYLSFQDFLNDWDPGNSTIDNGRERNRFDVTISQTLPFGTLSLSMYDASYWNSEHADSMNLGFSSTLGPVSYSLNYAHSKNVNGGYNNDSDNYDDDNVFSLNLSVPFSAFSHSEAARSVSANYSMNSSKNGDTTHNIGISGTAMQENQLNWQVSEGYNADSEATNGNVTVGYQSTYADMSAGYSYDDYSRRVNYSLRGGMVLHRDGITLARQLNDSVALVETPGVSGMPINGQTNVHTDYFGNAIVPYVRPYHSNSISLNTVDSSDTSAAIDNIAKTVVPTKGAVVRVKYNTWIGQKAMMTLTYNGKPVPFGAVVTQTSGESDDTRSSIVGDGGEVYLVGLAGKGRLIVKWGEAANKQCAVDYTLAGAKTEADILFINGVCHPVSGAN</sequence>
<dbReference type="FunFam" id="2.60.40.3110:FF:000001">
    <property type="entry name" value="Putative fimbrial outer membrane usher"/>
    <property type="match status" value="1"/>
</dbReference>
<organism evidence="10 11">
    <name type="scientific">Enterobacter hormaechei</name>
    <dbReference type="NCBI Taxonomy" id="158836"/>
    <lineage>
        <taxon>Bacteria</taxon>
        <taxon>Pseudomonadati</taxon>
        <taxon>Pseudomonadota</taxon>
        <taxon>Gammaproteobacteria</taxon>
        <taxon>Enterobacterales</taxon>
        <taxon>Enterobacteriaceae</taxon>
        <taxon>Enterobacter</taxon>
        <taxon>Enterobacter cloacae complex</taxon>
    </lineage>
</organism>
<evidence type="ECO:0000256" key="1">
    <source>
        <dbReference type="ARBA" id="ARBA00004571"/>
    </source>
</evidence>
<dbReference type="Gene3D" id="2.60.40.2070">
    <property type="match status" value="1"/>
</dbReference>
<dbReference type="RefSeq" id="WP_022648147.1">
    <property type="nucleotide sequence ID" value="NZ_AP025764.1"/>
</dbReference>
<dbReference type="Proteomes" id="UP000244004">
    <property type="component" value="Unassembled WGS sequence"/>
</dbReference>
<dbReference type="InterPro" id="IPR037224">
    <property type="entry name" value="PapC_N_sf"/>
</dbReference>
<accession>A0A3S0HKM8</accession>
<dbReference type="Pfam" id="PF00577">
    <property type="entry name" value="Usher"/>
    <property type="match status" value="1"/>
</dbReference>
<keyword evidence="4" id="KW-1134">Transmembrane beta strand</keyword>
<comment type="subcellular location">
    <subcellularLocation>
        <location evidence="1">Cell outer membrane</location>
        <topology evidence="1">Multi-pass membrane protein</topology>
    </subcellularLocation>
</comment>
<evidence type="ECO:0000256" key="8">
    <source>
        <dbReference type="ARBA" id="ARBA00023136"/>
    </source>
</evidence>
<dbReference type="GO" id="GO:0015473">
    <property type="term" value="F:fimbrial usher porin activity"/>
    <property type="evidence" value="ECO:0007669"/>
    <property type="project" value="InterPro"/>
</dbReference>
<dbReference type="Pfam" id="PF13954">
    <property type="entry name" value="PapC_N"/>
    <property type="match status" value="1"/>
</dbReference>
<dbReference type="GO" id="GO:0009279">
    <property type="term" value="C:cell outer membrane"/>
    <property type="evidence" value="ECO:0007669"/>
    <property type="project" value="UniProtKB-SubCell"/>
</dbReference>
<gene>
    <name evidence="10" type="ORF">C1O12_09310</name>
</gene>
<keyword evidence="3" id="KW-0813">Transport</keyword>
<evidence type="ECO:0000313" key="10">
    <source>
        <dbReference type="EMBL" id="PTX88573.1"/>
    </source>
</evidence>
<keyword evidence="9" id="KW-0998">Cell outer membrane</keyword>
<evidence type="ECO:0000256" key="3">
    <source>
        <dbReference type="ARBA" id="ARBA00022448"/>
    </source>
</evidence>
<keyword evidence="6" id="KW-0812">Transmembrane</keyword>
<dbReference type="InterPro" id="IPR025885">
    <property type="entry name" value="PapC_N"/>
</dbReference>
<evidence type="ECO:0000256" key="9">
    <source>
        <dbReference type="ARBA" id="ARBA00023237"/>
    </source>
</evidence>
<evidence type="ECO:0000256" key="4">
    <source>
        <dbReference type="ARBA" id="ARBA00022452"/>
    </source>
</evidence>
<keyword evidence="8" id="KW-0472">Membrane</keyword>
<keyword evidence="7" id="KW-0732">Signal</keyword>
<dbReference type="Pfam" id="PF13953">
    <property type="entry name" value="PapC_C"/>
    <property type="match status" value="1"/>
</dbReference>
<comment type="similarity">
    <text evidence="2">Belongs to the fimbrial export usher family.</text>
</comment>
<dbReference type="PANTHER" id="PTHR30451">
    <property type="entry name" value="OUTER MEMBRANE USHER PROTEIN"/>
    <property type="match status" value="1"/>
</dbReference>
<evidence type="ECO:0000313" key="11">
    <source>
        <dbReference type="Proteomes" id="UP000244004"/>
    </source>
</evidence>
<dbReference type="PANTHER" id="PTHR30451:SF21">
    <property type="entry name" value="FIMBRIAL USHER DOMAIN-CONTAINING PROTEIN YDET-RELATED"/>
    <property type="match status" value="1"/>
</dbReference>
<proteinExistence type="inferred from homology"/>
<evidence type="ECO:0000256" key="5">
    <source>
        <dbReference type="ARBA" id="ARBA00022558"/>
    </source>
</evidence>
<dbReference type="InterPro" id="IPR000015">
    <property type="entry name" value="Fimb_usher"/>
</dbReference>
<dbReference type="Gene3D" id="3.10.20.410">
    <property type="match status" value="1"/>
</dbReference>
<dbReference type="EMBL" id="PNXT01000001">
    <property type="protein sequence ID" value="PTX88573.1"/>
    <property type="molecule type" value="Genomic_DNA"/>
</dbReference>
<reference evidence="10 11" key="1">
    <citation type="submission" date="2018-01" db="EMBL/GenBank/DDBJ databases">
        <title>Geographic spread and resistance mechanisms of dominant carbapenem-resistant Enterobacter cloacae complex clones ST171 and ST78.</title>
        <authorList>
            <person name="Gomez-Simmonds A."/>
            <person name="Annavajhala M.K."/>
            <person name="Wang Z."/>
            <person name="Macesic N."/>
            <person name="Hu Y."/>
            <person name="Giddins M.J."/>
            <person name="O'Malley A."/>
            <person name="Toussaint N.C."/>
            <person name="Whittier S."/>
            <person name="Torres V.J."/>
            <person name="Uhlemann A.-C."/>
        </authorList>
    </citation>
    <scope>NUCLEOTIDE SEQUENCE [LARGE SCALE GENOMIC DNA]</scope>
    <source>
        <strain evidence="10 11">78</strain>
    </source>
</reference>
<dbReference type="AlphaFoldDB" id="A0A3S0HKM8"/>
<name>A0A3S0HKM8_9ENTR</name>
<comment type="caution">
    <text evidence="10">The sequence shown here is derived from an EMBL/GenBank/DDBJ whole genome shotgun (WGS) entry which is preliminary data.</text>
</comment>
<dbReference type="Gene3D" id="2.60.40.2610">
    <property type="entry name" value="Outer membrane usher protein FimD, plug domain"/>
    <property type="match status" value="1"/>
</dbReference>
<dbReference type="InterPro" id="IPR042186">
    <property type="entry name" value="FimD_plug_dom"/>
</dbReference>
<dbReference type="SUPFAM" id="SSF141729">
    <property type="entry name" value="FimD N-terminal domain-like"/>
    <property type="match status" value="1"/>
</dbReference>
<evidence type="ECO:0000256" key="7">
    <source>
        <dbReference type="ARBA" id="ARBA00022729"/>
    </source>
</evidence>